<dbReference type="Gene3D" id="3.40.140.10">
    <property type="entry name" value="Cytidine Deaminase, domain 2"/>
    <property type="match status" value="1"/>
</dbReference>
<proteinExistence type="predicted"/>
<accession>A0A3A1RBK6</accession>
<dbReference type="PANTHER" id="PTHR34858:SF1">
    <property type="entry name" value="CYSO-CYSTEINE PEPTIDASE"/>
    <property type="match status" value="1"/>
</dbReference>
<dbReference type="GO" id="GO:0008270">
    <property type="term" value="F:zinc ion binding"/>
    <property type="evidence" value="ECO:0007669"/>
    <property type="project" value="TreeGrafter"/>
</dbReference>
<dbReference type="Pfam" id="PF14464">
    <property type="entry name" value="Prok-JAB"/>
    <property type="match status" value="1"/>
</dbReference>
<evidence type="ECO:0000256" key="5">
    <source>
        <dbReference type="ARBA" id="ARBA00023049"/>
    </source>
</evidence>
<gene>
    <name evidence="7" type="ORF">D3H55_01395</name>
</gene>
<evidence type="ECO:0000256" key="3">
    <source>
        <dbReference type="ARBA" id="ARBA00022801"/>
    </source>
</evidence>
<dbReference type="InterPro" id="IPR037518">
    <property type="entry name" value="MPN"/>
</dbReference>
<comment type="caution">
    <text evidence="7">The sequence shown here is derived from an EMBL/GenBank/DDBJ whole genome shotgun (WGS) entry which is preliminary data.</text>
</comment>
<reference evidence="7 8" key="1">
    <citation type="submission" date="2018-09" db="EMBL/GenBank/DDBJ databases">
        <title>Bacillus saliacetes sp. nov., isolated from Thai shrimp paste (Ka-pi).</title>
        <authorList>
            <person name="Daroonpunt R."/>
            <person name="Tanasupawat S."/>
            <person name="Yiamsombut S."/>
        </authorList>
    </citation>
    <scope>NUCLEOTIDE SEQUENCE [LARGE SCALE GENOMIC DNA]</scope>
    <source>
        <strain evidence="7 8">SKP7-4</strain>
    </source>
</reference>
<keyword evidence="2" id="KW-0479">Metal-binding</keyword>
<dbReference type="CDD" id="cd08070">
    <property type="entry name" value="MPN_like"/>
    <property type="match status" value="1"/>
</dbReference>
<name>A0A3A1RBK6_9BACI</name>
<protein>
    <submittedName>
        <fullName evidence="7">M67 family peptidase</fullName>
    </submittedName>
</protein>
<dbReference type="AlphaFoldDB" id="A0A3A1RBK6"/>
<keyword evidence="1" id="KW-0645">Protease</keyword>
<evidence type="ECO:0000313" key="7">
    <source>
        <dbReference type="EMBL" id="RIW39036.1"/>
    </source>
</evidence>
<keyword evidence="3" id="KW-0378">Hydrolase</keyword>
<evidence type="ECO:0000256" key="4">
    <source>
        <dbReference type="ARBA" id="ARBA00022833"/>
    </source>
</evidence>
<dbReference type="PROSITE" id="PS50249">
    <property type="entry name" value="MPN"/>
    <property type="match status" value="1"/>
</dbReference>
<dbReference type="InterPro" id="IPR000555">
    <property type="entry name" value="JAMM/MPN+_dom"/>
</dbReference>
<dbReference type="EMBL" id="QXIR01000001">
    <property type="protein sequence ID" value="RIW39036.1"/>
    <property type="molecule type" value="Genomic_DNA"/>
</dbReference>
<evidence type="ECO:0000256" key="2">
    <source>
        <dbReference type="ARBA" id="ARBA00022723"/>
    </source>
</evidence>
<keyword evidence="4" id="KW-0862">Zinc</keyword>
<keyword evidence="5" id="KW-0482">Metalloprotease</keyword>
<sequence length="139" mass="15891">MDQNKKKQVCFLWKEAYDEMIRHCLQASPLEACGLLSGKGSSCEKVWRMINVEKSELSFAMDLGEMDRTFAAMKLADHKFTGIYHSHPTALPIPSDEDIRHSIYPHAFYFIISLKEPKPQVACYLIDQLEAAEVEIVIL</sequence>
<dbReference type="SMART" id="SM00232">
    <property type="entry name" value="JAB_MPN"/>
    <property type="match status" value="1"/>
</dbReference>
<dbReference type="InterPro" id="IPR051929">
    <property type="entry name" value="VirAsm_ModProt"/>
</dbReference>
<dbReference type="PANTHER" id="PTHR34858">
    <property type="entry name" value="CYSO-CYSTEINE PEPTIDASE"/>
    <property type="match status" value="1"/>
</dbReference>
<evidence type="ECO:0000313" key="8">
    <source>
        <dbReference type="Proteomes" id="UP000265801"/>
    </source>
</evidence>
<dbReference type="GO" id="GO:0006508">
    <property type="term" value="P:proteolysis"/>
    <property type="evidence" value="ECO:0007669"/>
    <property type="project" value="UniProtKB-KW"/>
</dbReference>
<evidence type="ECO:0000259" key="6">
    <source>
        <dbReference type="PROSITE" id="PS50249"/>
    </source>
</evidence>
<dbReference type="InterPro" id="IPR028090">
    <property type="entry name" value="JAB_dom_prok"/>
</dbReference>
<feature type="domain" description="MPN" evidence="6">
    <location>
        <begin position="10"/>
        <end position="139"/>
    </location>
</feature>
<dbReference type="RefSeq" id="WP_119545105.1">
    <property type="nucleotide sequence ID" value="NZ_QXIR01000001.1"/>
</dbReference>
<organism evidence="7 8">
    <name type="scientific">Bacillus salacetis</name>
    <dbReference type="NCBI Taxonomy" id="2315464"/>
    <lineage>
        <taxon>Bacteria</taxon>
        <taxon>Bacillati</taxon>
        <taxon>Bacillota</taxon>
        <taxon>Bacilli</taxon>
        <taxon>Bacillales</taxon>
        <taxon>Bacillaceae</taxon>
        <taxon>Bacillus</taxon>
    </lineage>
</organism>
<dbReference type="Proteomes" id="UP000265801">
    <property type="component" value="Unassembled WGS sequence"/>
</dbReference>
<keyword evidence="8" id="KW-1185">Reference proteome</keyword>
<dbReference type="SUPFAM" id="SSF102712">
    <property type="entry name" value="JAB1/MPN domain"/>
    <property type="match status" value="1"/>
</dbReference>
<evidence type="ECO:0000256" key="1">
    <source>
        <dbReference type="ARBA" id="ARBA00022670"/>
    </source>
</evidence>
<dbReference type="GO" id="GO:0008235">
    <property type="term" value="F:metalloexopeptidase activity"/>
    <property type="evidence" value="ECO:0007669"/>
    <property type="project" value="TreeGrafter"/>
</dbReference>
<dbReference type="OrthoDB" id="9802958at2"/>